<gene>
    <name evidence="2" type="ORF">A3C58_02195</name>
</gene>
<feature type="region of interest" description="Disordered" evidence="1">
    <location>
        <begin position="67"/>
        <end position="89"/>
    </location>
</feature>
<reference evidence="2 3" key="1">
    <citation type="journal article" date="2016" name="Nat. Commun.">
        <title>Thousands of microbial genomes shed light on interconnected biogeochemical processes in an aquifer system.</title>
        <authorList>
            <person name="Anantharaman K."/>
            <person name="Brown C.T."/>
            <person name="Hug L.A."/>
            <person name="Sharon I."/>
            <person name="Castelle C.J."/>
            <person name="Probst A.J."/>
            <person name="Thomas B.C."/>
            <person name="Singh A."/>
            <person name="Wilkins M.J."/>
            <person name="Karaoz U."/>
            <person name="Brodie E.L."/>
            <person name="Williams K.H."/>
            <person name="Hubbard S.S."/>
            <person name="Banfield J.F."/>
        </authorList>
    </citation>
    <scope>NUCLEOTIDE SEQUENCE [LARGE SCALE GENOMIC DNA]</scope>
</reference>
<evidence type="ECO:0000313" key="2">
    <source>
        <dbReference type="EMBL" id="OGZ67540.1"/>
    </source>
</evidence>
<dbReference type="Proteomes" id="UP000178380">
    <property type="component" value="Unassembled WGS sequence"/>
</dbReference>
<dbReference type="AlphaFoldDB" id="A0A1G2HZB5"/>
<proteinExistence type="predicted"/>
<feature type="compositionally biased region" description="Basic residues" evidence="1">
    <location>
        <begin position="69"/>
        <end position="89"/>
    </location>
</feature>
<evidence type="ECO:0000313" key="3">
    <source>
        <dbReference type="Proteomes" id="UP000178380"/>
    </source>
</evidence>
<dbReference type="EMBL" id="MHOR01000007">
    <property type="protein sequence ID" value="OGZ67540.1"/>
    <property type="molecule type" value="Genomic_DNA"/>
</dbReference>
<organism evidence="2 3">
    <name type="scientific">Candidatus Staskawiczbacteria bacterium RIFCSPHIGHO2_02_FULL_34_10</name>
    <dbReference type="NCBI Taxonomy" id="1802205"/>
    <lineage>
        <taxon>Bacteria</taxon>
        <taxon>Candidatus Staskawicziibacteriota</taxon>
    </lineage>
</organism>
<evidence type="ECO:0000256" key="1">
    <source>
        <dbReference type="SAM" id="MobiDB-lite"/>
    </source>
</evidence>
<sequence length="89" mass="10704">MSKNNTIKKSDKKFIRREKARIRGQFSDAKKQQELINELYNRFLQKPEVKEISEVKEVKEVKKEPVKKVEKKKVVKTNVKKHEKKHNKT</sequence>
<accession>A0A1G2HZB5</accession>
<name>A0A1G2HZB5_9BACT</name>
<protein>
    <submittedName>
        <fullName evidence="2">Uncharacterized protein</fullName>
    </submittedName>
</protein>
<comment type="caution">
    <text evidence="2">The sequence shown here is derived from an EMBL/GenBank/DDBJ whole genome shotgun (WGS) entry which is preliminary data.</text>
</comment>
<dbReference type="STRING" id="1802205.A3C58_02195"/>